<dbReference type="InterPro" id="IPR029044">
    <property type="entry name" value="Nucleotide-diphossugar_trans"/>
</dbReference>
<dbReference type="Proteomes" id="UP001489509">
    <property type="component" value="Unassembled WGS sequence"/>
</dbReference>
<reference evidence="2 3" key="1">
    <citation type="submission" date="2024-03" db="EMBL/GenBank/DDBJ databases">
        <title>Human intestinal bacterial collection.</title>
        <authorList>
            <person name="Pauvert C."/>
            <person name="Hitch T.C.A."/>
            <person name="Clavel T."/>
        </authorList>
    </citation>
    <scope>NUCLEOTIDE SEQUENCE [LARGE SCALE GENOMIC DNA]</scope>
    <source>
        <strain evidence="2 3">CLA-JM-H44</strain>
    </source>
</reference>
<dbReference type="SUPFAM" id="SSF53448">
    <property type="entry name" value="Nucleotide-diphospho-sugar transferases"/>
    <property type="match status" value="1"/>
</dbReference>
<feature type="domain" description="Nucleotidyl transferase" evidence="1">
    <location>
        <begin position="4"/>
        <end position="239"/>
    </location>
</feature>
<evidence type="ECO:0000313" key="2">
    <source>
        <dbReference type="EMBL" id="MEQ2441785.1"/>
    </source>
</evidence>
<dbReference type="EMBL" id="JBBMFD010000044">
    <property type="protein sequence ID" value="MEQ2441785.1"/>
    <property type="molecule type" value="Genomic_DNA"/>
</dbReference>
<comment type="caution">
    <text evidence="2">The sequence shown here is derived from an EMBL/GenBank/DDBJ whole genome shotgun (WGS) entry which is preliminary data.</text>
</comment>
<keyword evidence="3" id="KW-1185">Reference proteome</keyword>
<dbReference type="Gene3D" id="3.90.550.10">
    <property type="entry name" value="Spore Coat Polysaccharide Biosynthesis Protein SpsA, Chain A"/>
    <property type="match status" value="1"/>
</dbReference>
<dbReference type="PANTHER" id="PTHR42883:SF2">
    <property type="entry name" value="THYMIDYLYLTRANSFERASE"/>
    <property type="match status" value="1"/>
</dbReference>
<evidence type="ECO:0000313" key="3">
    <source>
        <dbReference type="Proteomes" id="UP001489509"/>
    </source>
</evidence>
<proteinExistence type="predicted"/>
<dbReference type="InterPro" id="IPR005835">
    <property type="entry name" value="NTP_transferase_dom"/>
</dbReference>
<dbReference type="RefSeq" id="WP_349221094.1">
    <property type="nucleotide sequence ID" value="NZ_JBBMFD010000044.1"/>
</dbReference>
<dbReference type="CDD" id="cd04181">
    <property type="entry name" value="NTP_transferase"/>
    <property type="match status" value="1"/>
</dbReference>
<accession>A0ABV1E395</accession>
<sequence length="249" mass="28985">MICVVLAAGYATRMYPLTENYPKPLLPVQGKPILDWLMEDIDKIEEIHGHVIVSNHRYSRHFQEWARCSRLQRPVHVVDDGSMSNDTRLGAVNDILLAIERLRLEDDLLVIAGDNVLDFSLQSFVRFAKKKDASCIMCYHEPQLEVRRRSGVVTLDRDFKVLRMEEKPDHPQSYWITPPFYIYHQRDLPLLRQSVADGCHADAPGSLFAWLSKKREVYAYNMRGRRYDVGNMSSYHTVQRVFRGIHMPV</sequence>
<evidence type="ECO:0000259" key="1">
    <source>
        <dbReference type="Pfam" id="PF00483"/>
    </source>
</evidence>
<gene>
    <name evidence="2" type="ORF">WMO26_13180</name>
</gene>
<dbReference type="Pfam" id="PF00483">
    <property type="entry name" value="NTP_transferase"/>
    <property type="match status" value="1"/>
</dbReference>
<dbReference type="PANTHER" id="PTHR42883">
    <property type="entry name" value="GLUCOSE-1-PHOSPHATE THYMIDYLTRANSFERASE"/>
    <property type="match status" value="1"/>
</dbReference>
<organism evidence="2 3">
    <name type="scientific">Solibaculum intestinale</name>
    <dbReference type="NCBI Taxonomy" id="3133165"/>
    <lineage>
        <taxon>Bacteria</taxon>
        <taxon>Bacillati</taxon>
        <taxon>Bacillota</taxon>
        <taxon>Clostridia</taxon>
        <taxon>Eubacteriales</taxon>
        <taxon>Oscillospiraceae</taxon>
        <taxon>Solibaculum</taxon>
    </lineage>
</organism>
<name>A0ABV1E395_9FIRM</name>
<protein>
    <submittedName>
        <fullName evidence="2">Nucleotidyltransferase family protein</fullName>
    </submittedName>
</protein>